<organism evidence="3 4">
    <name type="scientific">Entamoeba invadens IP1</name>
    <dbReference type="NCBI Taxonomy" id="370355"/>
    <lineage>
        <taxon>Eukaryota</taxon>
        <taxon>Amoebozoa</taxon>
        <taxon>Evosea</taxon>
        <taxon>Archamoebae</taxon>
        <taxon>Mastigamoebida</taxon>
        <taxon>Entamoebidae</taxon>
        <taxon>Entamoeba</taxon>
    </lineage>
</organism>
<protein>
    <recommendedName>
        <fullName evidence="2">Ras-GEF domain-containing protein</fullName>
    </recommendedName>
</protein>
<feature type="region of interest" description="Disordered" evidence="1">
    <location>
        <begin position="151"/>
        <end position="192"/>
    </location>
</feature>
<proteinExistence type="predicted"/>
<dbReference type="InterPro" id="IPR036964">
    <property type="entry name" value="RASGEF_cat_dom_sf"/>
</dbReference>
<accession>A0A0A1U9X2</accession>
<dbReference type="GeneID" id="14890723"/>
<gene>
    <name evidence="3" type="ORF">EIN_521660</name>
</gene>
<dbReference type="InterPro" id="IPR023578">
    <property type="entry name" value="Ras_GEF_dom_sf"/>
</dbReference>
<dbReference type="KEGG" id="eiv:EIN_521660"/>
<dbReference type="VEuPathDB" id="AmoebaDB:EIN_521660"/>
<dbReference type="InterPro" id="IPR001895">
    <property type="entry name" value="RASGEF_cat_dom"/>
</dbReference>
<feature type="domain" description="Ras-GEF" evidence="2">
    <location>
        <begin position="269"/>
        <end position="407"/>
    </location>
</feature>
<dbReference type="EMBL" id="KB206450">
    <property type="protein sequence ID" value="ELP91739.1"/>
    <property type="molecule type" value="Genomic_DNA"/>
</dbReference>
<name>A0A0A1U9X2_ENTIV</name>
<dbReference type="OrthoDB" id="28309at2759"/>
<sequence length="487" mass="56481">MPIEKIFKVFSDGSFDTQKKYFIETVVRNRDLVFDPEGSIDPKFSKETFQMVSVPPDIAFESIFFQIFSKELLVQFLVVFSQTYTYDYFLSKLESKYNLFNVSTDVSNHEKKRLKEVAELYFEFYGTLMPLDIRQKFDDFIKRATELKNRVVHAKRSTPRSRTPRHSNSLERQDDSIKKQESVVDIENREKSSLSKNRTQSLLQITNTKVSLADKKVLVTTPKGFLSVDEIVKKVTTKIGINSLLKEVVDYNEKTQKLLSNIEISLRLLAEQLYVTDLYLIKKVSIGDFLSESALSKKYSQDLNSIISVFGKTVGVATNKTEIFEFFISVACECLEISEYNFGYLIYCEFTSLSIKMEYAEAFEHLGKAIKEKYNKLNNIFSISKKNTYFEHFDKVTTNKFPITSYMTVAVVASNVTKMKDFSGEDYNHNFVSRMNIPGNVMVALYNVLKSTIKYPFHKLIQKYLAMCLNEFESVQLWSQLLIFNCF</sequence>
<dbReference type="Proteomes" id="UP000014680">
    <property type="component" value="Unassembled WGS sequence"/>
</dbReference>
<dbReference type="RefSeq" id="XP_004258510.1">
    <property type="nucleotide sequence ID" value="XM_004258462.1"/>
</dbReference>
<feature type="compositionally biased region" description="Basic and acidic residues" evidence="1">
    <location>
        <begin position="168"/>
        <end position="192"/>
    </location>
</feature>
<evidence type="ECO:0000313" key="4">
    <source>
        <dbReference type="Proteomes" id="UP000014680"/>
    </source>
</evidence>
<evidence type="ECO:0000259" key="2">
    <source>
        <dbReference type="Pfam" id="PF00617"/>
    </source>
</evidence>
<feature type="compositionally biased region" description="Basic residues" evidence="1">
    <location>
        <begin position="151"/>
        <end position="165"/>
    </location>
</feature>
<evidence type="ECO:0000256" key="1">
    <source>
        <dbReference type="SAM" id="MobiDB-lite"/>
    </source>
</evidence>
<dbReference type="Pfam" id="PF00617">
    <property type="entry name" value="RasGEF"/>
    <property type="match status" value="1"/>
</dbReference>
<dbReference type="GO" id="GO:0005085">
    <property type="term" value="F:guanyl-nucleotide exchange factor activity"/>
    <property type="evidence" value="ECO:0007669"/>
    <property type="project" value="InterPro"/>
</dbReference>
<dbReference type="SUPFAM" id="SSF48366">
    <property type="entry name" value="Ras GEF"/>
    <property type="match status" value="1"/>
</dbReference>
<reference evidence="3 4" key="1">
    <citation type="submission" date="2012-10" db="EMBL/GenBank/DDBJ databases">
        <authorList>
            <person name="Zafar N."/>
            <person name="Inman J."/>
            <person name="Hall N."/>
            <person name="Lorenzi H."/>
            <person name="Caler E."/>
        </authorList>
    </citation>
    <scope>NUCLEOTIDE SEQUENCE [LARGE SCALE GENOMIC DNA]</scope>
    <source>
        <strain evidence="3 4">IP1</strain>
    </source>
</reference>
<dbReference type="AlphaFoldDB" id="A0A0A1U9X2"/>
<evidence type="ECO:0000313" key="3">
    <source>
        <dbReference type="EMBL" id="ELP91739.1"/>
    </source>
</evidence>
<dbReference type="GO" id="GO:0007264">
    <property type="term" value="P:small GTPase-mediated signal transduction"/>
    <property type="evidence" value="ECO:0007669"/>
    <property type="project" value="InterPro"/>
</dbReference>
<keyword evidence="4" id="KW-1185">Reference proteome</keyword>
<dbReference type="Gene3D" id="1.10.840.10">
    <property type="entry name" value="Ras guanine-nucleotide exchange factors catalytic domain"/>
    <property type="match status" value="1"/>
</dbReference>